<comment type="caution">
    <text evidence="9">The sequence shown here is derived from an EMBL/GenBank/DDBJ whole genome shotgun (WGS) entry which is preliminary data.</text>
</comment>
<dbReference type="PANTHER" id="PTHR45618">
    <property type="entry name" value="MITOCHONDRIAL DICARBOXYLATE CARRIER-RELATED"/>
    <property type="match status" value="1"/>
</dbReference>
<reference evidence="9" key="1">
    <citation type="submission" date="2020-04" db="EMBL/GenBank/DDBJ databases">
        <authorList>
            <person name="Alioto T."/>
            <person name="Alioto T."/>
            <person name="Gomez Garrido J."/>
        </authorList>
    </citation>
    <scope>NUCLEOTIDE SEQUENCE</scope>
    <source>
        <strain evidence="9">A484AB</strain>
    </source>
</reference>
<keyword evidence="7" id="KW-0472">Membrane</keyword>
<comment type="similarity">
    <text evidence="2 8">Belongs to the mitochondrial carrier (TC 2.A.29) family.</text>
</comment>
<dbReference type="GO" id="GO:0016020">
    <property type="term" value="C:membrane"/>
    <property type="evidence" value="ECO:0007669"/>
    <property type="project" value="UniProtKB-SubCell"/>
</dbReference>
<evidence type="ECO:0000256" key="4">
    <source>
        <dbReference type="ARBA" id="ARBA00022692"/>
    </source>
</evidence>
<gene>
    <name evidence="9" type="ORF">PACLA_8A019838</name>
</gene>
<dbReference type="Gene3D" id="1.50.40.10">
    <property type="entry name" value="Mitochondrial carrier domain"/>
    <property type="match status" value="1"/>
</dbReference>
<keyword evidence="5" id="KW-0677">Repeat</keyword>
<evidence type="ECO:0000256" key="6">
    <source>
        <dbReference type="ARBA" id="ARBA00022989"/>
    </source>
</evidence>
<dbReference type="Proteomes" id="UP001152795">
    <property type="component" value="Unassembled WGS sequence"/>
</dbReference>
<keyword evidence="4 8" id="KW-0812">Transmembrane</keyword>
<keyword evidence="6" id="KW-1133">Transmembrane helix</keyword>
<evidence type="ECO:0000256" key="5">
    <source>
        <dbReference type="ARBA" id="ARBA00022737"/>
    </source>
</evidence>
<organism evidence="9 10">
    <name type="scientific">Paramuricea clavata</name>
    <name type="common">Red gorgonian</name>
    <name type="synonym">Violescent sea-whip</name>
    <dbReference type="NCBI Taxonomy" id="317549"/>
    <lineage>
        <taxon>Eukaryota</taxon>
        <taxon>Metazoa</taxon>
        <taxon>Cnidaria</taxon>
        <taxon>Anthozoa</taxon>
        <taxon>Octocorallia</taxon>
        <taxon>Malacalcyonacea</taxon>
        <taxon>Plexauridae</taxon>
        <taxon>Paramuricea</taxon>
    </lineage>
</organism>
<dbReference type="InterPro" id="IPR050391">
    <property type="entry name" value="Mito_Metabolite_Transporter"/>
</dbReference>
<keyword evidence="10" id="KW-1185">Reference proteome</keyword>
<dbReference type="PROSITE" id="PS50920">
    <property type="entry name" value="SOLCAR"/>
    <property type="match status" value="2"/>
</dbReference>
<evidence type="ECO:0000256" key="1">
    <source>
        <dbReference type="ARBA" id="ARBA00004141"/>
    </source>
</evidence>
<evidence type="ECO:0000313" key="9">
    <source>
        <dbReference type="EMBL" id="CAB3995965.1"/>
    </source>
</evidence>
<dbReference type="InterPro" id="IPR023395">
    <property type="entry name" value="MCP_dom_sf"/>
</dbReference>
<dbReference type="OrthoDB" id="448427at2759"/>
<accession>A0A7D9DYQ2</accession>
<protein>
    <submittedName>
        <fullName evidence="9">Mitochondrial dicarboxylate carrier-like</fullName>
    </submittedName>
</protein>
<dbReference type="AlphaFoldDB" id="A0A7D9DYQ2"/>
<dbReference type="InterPro" id="IPR018108">
    <property type="entry name" value="MCP_transmembrane"/>
</dbReference>
<evidence type="ECO:0000256" key="2">
    <source>
        <dbReference type="ARBA" id="ARBA00006375"/>
    </source>
</evidence>
<proteinExistence type="inferred from homology"/>
<sequence length="213" mass="23491">MGQDKILIKKQRWYLGGIASGMAVCVTHPLDLLKVHLQTQQKVQTGLAGMAVKVVKSDGVLALYNGLSASVLRQLTYSTTRFGIYEVGSSKLRKGNEPLPFYQKLLIGAFGGFIGGFAGNPADIVNVRMQNDIKIAPELRRNYKHAIDGVIRIAREEGFAMWMRGVTMTSSRGIMITSTQVACYDQIKETLLQSGYFCDNIITHFTSSFMAVC</sequence>
<dbReference type="SUPFAM" id="SSF103506">
    <property type="entry name" value="Mitochondrial carrier"/>
    <property type="match status" value="1"/>
</dbReference>
<dbReference type="EMBL" id="CACRXK020002768">
    <property type="protein sequence ID" value="CAB3995965.1"/>
    <property type="molecule type" value="Genomic_DNA"/>
</dbReference>
<evidence type="ECO:0000313" key="10">
    <source>
        <dbReference type="Proteomes" id="UP001152795"/>
    </source>
</evidence>
<evidence type="ECO:0000256" key="3">
    <source>
        <dbReference type="ARBA" id="ARBA00022448"/>
    </source>
</evidence>
<comment type="subcellular location">
    <subcellularLocation>
        <location evidence="1">Membrane</location>
        <topology evidence="1">Multi-pass membrane protein</topology>
    </subcellularLocation>
</comment>
<name>A0A7D9DYQ2_PARCT</name>
<keyword evidence="3 8" id="KW-0813">Transport</keyword>
<dbReference type="Pfam" id="PF00153">
    <property type="entry name" value="Mito_carr"/>
    <property type="match status" value="2"/>
</dbReference>
<evidence type="ECO:0000256" key="8">
    <source>
        <dbReference type="RuleBase" id="RU000488"/>
    </source>
</evidence>
<evidence type="ECO:0000256" key="7">
    <source>
        <dbReference type="ARBA" id="ARBA00023136"/>
    </source>
</evidence>